<evidence type="ECO:0000313" key="2">
    <source>
        <dbReference type="EnsemblMetazoa" id="CLYHEMP020882.1"/>
    </source>
</evidence>
<dbReference type="AlphaFoldDB" id="A0A7M5XCS4"/>
<organism evidence="2 3">
    <name type="scientific">Clytia hemisphaerica</name>
    <dbReference type="NCBI Taxonomy" id="252671"/>
    <lineage>
        <taxon>Eukaryota</taxon>
        <taxon>Metazoa</taxon>
        <taxon>Cnidaria</taxon>
        <taxon>Hydrozoa</taxon>
        <taxon>Hydroidolina</taxon>
        <taxon>Leptothecata</taxon>
        <taxon>Obeliida</taxon>
        <taxon>Clytiidae</taxon>
        <taxon>Clytia</taxon>
    </lineage>
</organism>
<feature type="transmembrane region" description="Helical" evidence="1">
    <location>
        <begin position="32"/>
        <end position="53"/>
    </location>
</feature>
<keyword evidence="1" id="KW-0472">Membrane</keyword>
<accession>A0A7M5XCS4</accession>
<name>A0A7M5XCS4_9CNID</name>
<evidence type="ECO:0000256" key="1">
    <source>
        <dbReference type="SAM" id="Phobius"/>
    </source>
</evidence>
<dbReference type="EnsemblMetazoa" id="CLYHEMT020882.1">
    <property type="protein sequence ID" value="CLYHEMP020882.1"/>
    <property type="gene ID" value="CLYHEMG020882"/>
</dbReference>
<reference evidence="2" key="1">
    <citation type="submission" date="2021-01" db="UniProtKB">
        <authorList>
            <consortium name="EnsemblMetazoa"/>
        </authorList>
    </citation>
    <scope>IDENTIFICATION</scope>
</reference>
<protein>
    <submittedName>
        <fullName evidence="2">Uncharacterized protein</fullName>
    </submittedName>
</protein>
<sequence length="130" mass="14541">SATILLYHFKTTKQIETTSFLPTEISIKMKSLVFLFFVASTLIATTTAFDFLANCYWGPGLTGKCQPKCAEDSYCSIVLCLGSESEGKHVCSCSKCNTNNHGHRTKKESSITDAKRFQKMAQFMDEMEKL</sequence>
<keyword evidence="1" id="KW-0812">Transmembrane</keyword>
<keyword evidence="3" id="KW-1185">Reference proteome</keyword>
<dbReference type="Proteomes" id="UP000594262">
    <property type="component" value="Unplaced"/>
</dbReference>
<evidence type="ECO:0000313" key="3">
    <source>
        <dbReference type="Proteomes" id="UP000594262"/>
    </source>
</evidence>
<keyword evidence="1" id="KW-1133">Transmembrane helix</keyword>
<proteinExistence type="predicted"/>